<dbReference type="EMBL" id="JAABLM010000009">
    <property type="protein sequence ID" value="NBL65260.1"/>
    <property type="molecule type" value="Genomic_DNA"/>
</dbReference>
<dbReference type="PROSITE" id="PS51257">
    <property type="entry name" value="PROKAR_LIPOPROTEIN"/>
    <property type="match status" value="1"/>
</dbReference>
<accession>A0ABW9Z8Q4</accession>
<comment type="caution">
    <text evidence="2">The sequence shown here is derived from an EMBL/GenBank/DDBJ whole genome shotgun (WGS) entry which is preliminary data.</text>
</comment>
<evidence type="ECO:0000259" key="1">
    <source>
        <dbReference type="Pfam" id="PF19780"/>
    </source>
</evidence>
<evidence type="ECO:0000313" key="2">
    <source>
        <dbReference type="EMBL" id="NBL65260.1"/>
    </source>
</evidence>
<name>A0ABW9Z8Q4_9FLAO</name>
<proteinExistence type="predicted"/>
<dbReference type="Proteomes" id="UP000798602">
    <property type="component" value="Unassembled WGS sequence"/>
</dbReference>
<gene>
    <name evidence="2" type="ORF">GV828_08640</name>
</gene>
<dbReference type="InterPro" id="IPR046232">
    <property type="entry name" value="DUF6265"/>
</dbReference>
<organism evidence="2 3">
    <name type="scientific">Flavobacterium ichthyis</name>
    <dbReference type="NCBI Taxonomy" id="2698827"/>
    <lineage>
        <taxon>Bacteria</taxon>
        <taxon>Pseudomonadati</taxon>
        <taxon>Bacteroidota</taxon>
        <taxon>Flavobacteriia</taxon>
        <taxon>Flavobacteriales</taxon>
        <taxon>Flavobacteriaceae</taxon>
        <taxon>Flavobacterium</taxon>
    </lineage>
</organism>
<dbReference type="Pfam" id="PF19780">
    <property type="entry name" value="DUF6265"/>
    <property type="match status" value="1"/>
</dbReference>
<dbReference type="RefSeq" id="WP_166537085.1">
    <property type="nucleotide sequence ID" value="NZ_JAABLM010000009.1"/>
</dbReference>
<feature type="domain" description="DUF6265" evidence="1">
    <location>
        <begin position="44"/>
        <end position="153"/>
    </location>
</feature>
<evidence type="ECO:0000313" key="3">
    <source>
        <dbReference type="Proteomes" id="UP000798602"/>
    </source>
</evidence>
<keyword evidence="3" id="KW-1185">Reference proteome</keyword>
<protein>
    <recommendedName>
        <fullName evidence="1">DUF6265 domain-containing protein</fullName>
    </recommendedName>
</protein>
<reference evidence="3" key="1">
    <citation type="submission" date="2020-01" db="EMBL/GenBank/DDBJ databases">
        <title>Sphingomonas sp. strain CSW-10.</title>
        <authorList>
            <person name="Chen W.-M."/>
        </authorList>
    </citation>
    <scope>NUCLEOTIDE SEQUENCE [LARGE SCALE GENOMIC DNA]</scope>
    <source>
        <strain evidence="3">NST-5</strain>
    </source>
</reference>
<sequence length="171" mass="19468">MKTEIKFFACCLLLGLFSCKEAHDAQRDKPEMSDGKYFALTNVEWLLGRWENNSPEGNLSEIWKKENDSTLLGESYFVIKNDTVFGEKVKLFQSGTQLVYEVNVANQNDGKAVAFESTFFNNKTAIFENKNHDYPNKIIYNKVSDDSLVVTISGLKKGIPADETFKMKKIN</sequence>